<name>A0A5B7DW09_PORTR</name>
<protein>
    <submittedName>
        <fullName evidence="2">Uncharacterized protein</fullName>
    </submittedName>
</protein>
<comment type="caution">
    <text evidence="2">The sequence shown here is derived from an EMBL/GenBank/DDBJ whole genome shotgun (WGS) entry which is preliminary data.</text>
</comment>
<feature type="region of interest" description="Disordered" evidence="1">
    <location>
        <begin position="64"/>
        <end position="94"/>
    </location>
</feature>
<proteinExistence type="predicted"/>
<feature type="compositionally biased region" description="Basic and acidic residues" evidence="1">
    <location>
        <begin position="64"/>
        <end position="84"/>
    </location>
</feature>
<evidence type="ECO:0000256" key="1">
    <source>
        <dbReference type="SAM" id="MobiDB-lite"/>
    </source>
</evidence>
<feature type="region of interest" description="Disordered" evidence="1">
    <location>
        <begin position="1"/>
        <end position="21"/>
    </location>
</feature>
<dbReference type="AlphaFoldDB" id="A0A5B7DW09"/>
<accession>A0A5B7DW09</accession>
<dbReference type="EMBL" id="VSRR010001519">
    <property type="protein sequence ID" value="MPC25862.1"/>
    <property type="molecule type" value="Genomic_DNA"/>
</dbReference>
<gene>
    <name evidence="2" type="ORF">E2C01_018985</name>
</gene>
<dbReference type="Proteomes" id="UP000324222">
    <property type="component" value="Unassembled WGS sequence"/>
</dbReference>
<feature type="compositionally biased region" description="Basic residues" evidence="1">
    <location>
        <begin position="1"/>
        <end position="19"/>
    </location>
</feature>
<organism evidence="2 3">
    <name type="scientific">Portunus trituberculatus</name>
    <name type="common">Swimming crab</name>
    <name type="synonym">Neptunus trituberculatus</name>
    <dbReference type="NCBI Taxonomy" id="210409"/>
    <lineage>
        <taxon>Eukaryota</taxon>
        <taxon>Metazoa</taxon>
        <taxon>Ecdysozoa</taxon>
        <taxon>Arthropoda</taxon>
        <taxon>Crustacea</taxon>
        <taxon>Multicrustacea</taxon>
        <taxon>Malacostraca</taxon>
        <taxon>Eumalacostraca</taxon>
        <taxon>Eucarida</taxon>
        <taxon>Decapoda</taxon>
        <taxon>Pleocyemata</taxon>
        <taxon>Brachyura</taxon>
        <taxon>Eubrachyura</taxon>
        <taxon>Portunoidea</taxon>
        <taxon>Portunidae</taxon>
        <taxon>Portuninae</taxon>
        <taxon>Portunus</taxon>
    </lineage>
</organism>
<evidence type="ECO:0000313" key="2">
    <source>
        <dbReference type="EMBL" id="MPC25862.1"/>
    </source>
</evidence>
<sequence length="94" mass="10799">MRRRDRGGGYKRWRRRRRRREVENSYALRTHENKFIFTACPPHSAARVAVGVRASRAACGVPGWDKRAGAEGEERREWSARKPASEPAAPIARQ</sequence>
<keyword evidence="3" id="KW-1185">Reference proteome</keyword>
<evidence type="ECO:0000313" key="3">
    <source>
        <dbReference type="Proteomes" id="UP000324222"/>
    </source>
</evidence>
<reference evidence="2 3" key="1">
    <citation type="submission" date="2019-05" db="EMBL/GenBank/DDBJ databases">
        <title>Another draft genome of Portunus trituberculatus and its Hox gene families provides insights of decapod evolution.</title>
        <authorList>
            <person name="Jeong J.-H."/>
            <person name="Song I."/>
            <person name="Kim S."/>
            <person name="Choi T."/>
            <person name="Kim D."/>
            <person name="Ryu S."/>
            <person name="Kim W."/>
        </authorList>
    </citation>
    <scope>NUCLEOTIDE SEQUENCE [LARGE SCALE GENOMIC DNA]</scope>
    <source>
        <tissue evidence="2">Muscle</tissue>
    </source>
</reference>